<feature type="compositionally biased region" description="Acidic residues" evidence="6">
    <location>
        <begin position="288"/>
        <end position="309"/>
    </location>
</feature>
<reference evidence="8" key="1">
    <citation type="journal article" date="2021" name="Proc. Natl. Acad. Sci. U.S.A.">
        <title>Three genomes in the algal genus Volvox reveal the fate of a haploid sex-determining region after a transition to homothallism.</title>
        <authorList>
            <person name="Yamamoto K."/>
            <person name="Hamaji T."/>
            <person name="Kawai-Toyooka H."/>
            <person name="Matsuzaki R."/>
            <person name="Takahashi F."/>
            <person name="Nishimura Y."/>
            <person name="Kawachi M."/>
            <person name="Noguchi H."/>
            <person name="Minakuchi Y."/>
            <person name="Umen J.G."/>
            <person name="Toyoda A."/>
            <person name="Nozaki H."/>
        </authorList>
    </citation>
    <scope>NUCLEOTIDE SEQUENCE</scope>
    <source>
        <strain evidence="9">NIES-3785</strain>
        <strain evidence="8">NIES-3786</strain>
    </source>
</reference>
<keyword evidence="3" id="KW-0963">Cytoplasm</keyword>
<evidence type="ECO:0000256" key="1">
    <source>
        <dbReference type="ARBA" id="ARBA00004138"/>
    </source>
</evidence>
<evidence type="ECO:0000256" key="3">
    <source>
        <dbReference type="ARBA" id="ARBA00022490"/>
    </source>
</evidence>
<dbReference type="InterPro" id="IPR053879">
    <property type="entry name" value="HYDIN_VesB_CFA65-like_Ig"/>
</dbReference>
<feature type="region of interest" description="Disordered" evidence="6">
    <location>
        <begin position="248"/>
        <end position="342"/>
    </location>
</feature>
<feature type="region of interest" description="Disordered" evidence="6">
    <location>
        <begin position="874"/>
        <end position="939"/>
    </location>
</feature>
<feature type="compositionally biased region" description="Acidic residues" evidence="6">
    <location>
        <begin position="876"/>
        <end position="888"/>
    </location>
</feature>
<dbReference type="OrthoDB" id="5538672at2759"/>
<comment type="subcellular location">
    <subcellularLocation>
        <location evidence="1">Cell projection</location>
        <location evidence="1">Cilium</location>
    </subcellularLocation>
    <subcellularLocation>
        <location evidence="2">Cytoplasm</location>
    </subcellularLocation>
</comment>
<dbReference type="Gene3D" id="2.60.40.10">
    <property type="entry name" value="Immunoglobulins"/>
    <property type="match status" value="2"/>
</dbReference>
<feature type="compositionally biased region" description="Low complexity" evidence="6">
    <location>
        <begin position="258"/>
        <end position="276"/>
    </location>
</feature>
<dbReference type="EMBL" id="BNCP01000013">
    <property type="protein sequence ID" value="GIL78669.1"/>
    <property type="molecule type" value="Genomic_DNA"/>
</dbReference>
<evidence type="ECO:0000313" key="9">
    <source>
        <dbReference type="EMBL" id="GIM01447.1"/>
    </source>
</evidence>
<feature type="compositionally biased region" description="Gly residues" evidence="6">
    <location>
        <begin position="325"/>
        <end position="337"/>
    </location>
</feature>
<dbReference type="GO" id="GO:0003341">
    <property type="term" value="P:cilium movement"/>
    <property type="evidence" value="ECO:0007669"/>
    <property type="project" value="InterPro"/>
</dbReference>
<dbReference type="AlphaFoldDB" id="A0A8J4FJA4"/>
<feature type="domain" description="HYDIN/VesB/CFA65-like Ig-like" evidence="7">
    <location>
        <begin position="45"/>
        <end position="129"/>
    </location>
</feature>
<keyword evidence="5" id="KW-0966">Cell projection</keyword>
<accession>A0A8J4FJA4</accession>
<evidence type="ECO:0000256" key="2">
    <source>
        <dbReference type="ARBA" id="ARBA00004496"/>
    </source>
</evidence>
<organism evidence="8 10">
    <name type="scientific">Volvox reticuliferus</name>
    <dbReference type="NCBI Taxonomy" id="1737510"/>
    <lineage>
        <taxon>Eukaryota</taxon>
        <taxon>Viridiplantae</taxon>
        <taxon>Chlorophyta</taxon>
        <taxon>core chlorophytes</taxon>
        <taxon>Chlorophyceae</taxon>
        <taxon>CS clade</taxon>
        <taxon>Chlamydomonadales</taxon>
        <taxon>Volvocaceae</taxon>
        <taxon>Volvox</taxon>
    </lineage>
</organism>
<dbReference type="PANTHER" id="PTHR46500">
    <property type="entry name" value="CILIA- AND FLAGELLA-ASSOCIATED PROTEIN 221"/>
    <property type="match status" value="1"/>
</dbReference>
<feature type="compositionally biased region" description="Low complexity" evidence="6">
    <location>
        <begin position="915"/>
        <end position="938"/>
    </location>
</feature>
<evidence type="ECO:0000313" key="10">
    <source>
        <dbReference type="Proteomes" id="UP000747110"/>
    </source>
</evidence>
<proteinExistence type="predicted"/>
<evidence type="ECO:0000313" key="8">
    <source>
        <dbReference type="EMBL" id="GIL78669.1"/>
    </source>
</evidence>
<comment type="caution">
    <text evidence="8">The sequence shown here is derived from an EMBL/GenBank/DDBJ whole genome shotgun (WGS) entry which is preliminary data.</text>
</comment>
<dbReference type="GO" id="GO:0097729">
    <property type="term" value="C:9+2 motile cilium"/>
    <property type="evidence" value="ECO:0007669"/>
    <property type="project" value="TreeGrafter"/>
</dbReference>
<dbReference type="GO" id="GO:0005737">
    <property type="term" value="C:cytoplasm"/>
    <property type="evidence" value="ECO:0007669"/>
    <property type="project" value="UniProtKB-SubCell"/>
</dbReference>
<dbReference type="EMBL" id="BNCQ01000009">
    <property type="protein sequence ID" value="GIM01447.1"/>
    <property type="molecule type" value="Genomic_DNA"/>
</dbReference>
<evidence type="ECO:0000256" key="4">
    <source>
        <dbReference type="ARBA" id="ARBA00023069"/>
    </source>
</evidence>
<gene>
    <name evidence="8" type="ORF">Vretifemale_8079</name>
    <name evidence="9" type="ORF">Vretimale_6166</name>
</gene>
<dbReference type="Proteomes" id="UP000747110">
    <property type="component" value="Unassembled WGS sequence"/>
</dbReference>
<sequence>MATMIATSELPPAMEGLVEDVPLRNPNLLTYNQVYSKVGSTRVLQAEPAVLNFGGYTVGQVYSQTLLIRNVRARGTRFHIIAPNTPFFKATCANKKGLLAPGMSEEVVVEFCPSHYRYYYDCVRVHTEDENLLVPIHAYPVANETLFPTRVDFGRAAVGQELVRRHTLECKVPVDFEFEIVETRANPCFKVEPARGVIPGHGTVEVTTSFCPINFTTEEAVIEVRIAEFNSKPVQCVLTGSGWPGAARDRALAGPGAGTRSGANGTGNSTSNGKTAAGRSRVQRQGGQDDDEEEEGDEEEEQEDDEAEEVQPPVLTERTGKNGRAAGGGGGGGGGGDHSWRRPMTMEELDGTLALKLAATKGLLPINLGGGTLRGGAGNGDSYTAFLDLQRRERVTARDCRTAGPIRSRPPKIPPAPGETHVGGVFVPDSLLLTAAEVGYVLSQSPGRLRTKDVKGAIEARKAALAEQQAALAEVLAASGGDEGLHPLERPDIPAEVKGALFRMQLAAAEEASRKVTLGSAPAVGQQLLTPEEVTRLQRLRAEQHRRHRLKEESQATNRLQAGTEAGGAIYLPPTRPSISRGRAGAATAASLGGFLPEWRLIEGSDWPKRTRARDMLMRAVWQVVANIRLQKRLERIKEVLAHLGYDKQRLAEEAANPVLLVQESDRPGTAPTRYLRPEMVRVRPLPLYRDVLFQAHPPLEVSHYTDFDELAPFQLKTPLEYRLLGYNPEEFPGLTPYLPPLLDQPLMLGANEEVAAAGEKLEPSSLVPPLSDYPPLPDACKNMPYITLEIGTRYGVERIYVAPEPSYEMGYDMDYVIQPRLYDMYESGAHEAPASGGVRALRGGPALSDSWLVRHDTWAVQLGEEVVLRLMSGPEPEDQPEDQVEDEDKPKICPQVPTDEQIAKYLPPSSRTETTTAAGAVAPQQQQQQGSTSSAPGRYLLVRDRHVSRLEAAKAEAHSAALASLEQRLKDYNALLRRPCDFALRL</sequence>
<dbReference type="GO" id="GO:0044458">
    <property type="term" value="P:motile cilium assembly"/>
    <property type="evidence" value="ECO:0007669"/>
    <property type="project" value="TreeGrafter"/>
</dbReference>
<dbReference type="Pfam" id="PF22544">
    <property type="entry name" value="HYDIN_VesB_CFA65-like_Ig"/>
    <property type="match status" value="1"/>
</dbReference>
<protein>
    <recommendedName>
        <fullName evidence="7">HYDIN/VesB/CFA65-like Ig-like domain-containing protein</fullName>
    </recommendedName>
</protein>
<name>A0A8J4FJA4_9CHLO</name>
<evidence type="ECO:0000256" key="6">
    <source>
        <dbReference type="SAM" id="MobiDB-lite"/>
    </source>
</evidence>
<dbReference type="InterPro" id="IPR029676">
    <property type="entry name" value="CFAP221"/>
</dbReference>
<dbReference type="PANTHER" id="PTHR46500:SF1">
    <property type="entry name" value="CILIA- AND FLAGELLA-ASSOCIATED PROTEIN 221"/>
    <property type="match status" value="1"/>
</dbReference>
<keyword evidence="4" id="KW-0969">Cilium</keyword>
<dbReference type="Proteomes" id="UP000722791">
    <property type="component" value="Unassembled WGS sequence"/>
</dbReference>
<evidence type="ECO:0000259" key="7">
    <source>
        <dbReference type="Pfam" id="PF22544"/>
    </source>
</evidence>
<evidence type="ECO:0000256" key="5">
    <source>
        <dbReference type="ARBA" id="ARBA00023273"/>
    </source>
</evidence>
<keyword evidence="10" id="KW-1185">Reference proteome</keyword>
<dbReference type="InterPro" id="IPR013783">
    <property type="entry name" value="Ig-like_fold"/>
</dbReference>